<gene>
    <name evidence="1" type="ORF">HOLleu_24189</name>
</gene>
<dbReference type="PANTHER" id="PTHR22955">
    <property type="entry name" value="RETROTRANSPOSON"/>
    <property type="match status" value="1"/>
</dbReference>
<name>A0A9Q1BVW8_HOLLE</name>
<dbReference type="PANTHER" id="PTHR22955:SF69">
    <property type="entry name" value="REVERSE TRANSCRIPTASE_RETROTRANSPOSON-DERIVED PROTEIN RNASE H-LIKE DOMAIN-CONTAINING PROTEIN"/>
    <property type="match status" value="1"/>
</dbReference>
<dbReference type="EMBL" id="JAIZAY010000011">
    <property type="protein sequence ID" value="KAJ8033827.1"/>
    <property type="molecule type" value="Genomic_DNA"/>
</dbReference>
<reference evidence="1" key="1">
    <citation type="submission" date="2021-10" db="EMBL/GenBank/DDBJ databases">
        <title>Tropical sea cucumber genome reveals ecological adaptation and Cuvierian tubules defense mechanism.</title>
        <authorList>
            <person name="Chen T."/>
        </authorList>
    </citation>
    <scope>NUCLEOTIDE SEQUENCE</scope>
    <source>
        <strain evidence="1">Nanhai2018</strain>
        <tissue evidence="1">Muscle</tissue>
    </source>
</reference>
<organism evidence="1 2">
    <name type="scientific">Holothuria leucospilota</name>
    <name type="common">Black long sea cucumber</name>
    <name type="synonym">Mertensiothuria leucospilota</name>
    <dbReference type="NCBI Taxonomy" id="206669"/>
    <lineage>
        <taxon>Eukaryota</taxon>
        <taxon>Metazoa</taxon>
        <taxon>Echinodermata</taxon>
        <taxon>Eleutherozoa</taxon>
        <taxon>Echinozoa</taxon>
        <taxon>Holothuroidea</taxon>
        <taxon>Aspidochirotacea</taxon>
        <taxon>Aspidochirotida</taxon>
        <taxon>Holothuriidae</taxon>
        <taxon>Holothuria</taxon>
    </lineage>
</organism>
<evidence type="ECO:0000313" key="2">
    <source>
        <dbReference type="Proteomes" id="UP001152320"/>
    </source>
</evidence>
<keyword evidence="2" id="KW-1185">Reference proteome</keyword>
<accession>A0A9Q1BVW8</accession>
<proteinExistence type="predicted"/>
<sequence>MRPTEIVIFCDASEDAFGAVAYTSVIALPWIRGQSRQYKSFVANRVAEIQNQTDPADRRHLPGEQKIADILSRGIGVNDLEGDWKNGQDSLRLPEEE</sequence>
<comment type="caution">
    <text evidence="1">The sequence shown here is derived from an EMBL/GenBank/DDBJ whole genome shotgun (WGS) entry which is preliminary data.</text>
</comment>
<dbReference type="OrthoDB" id="8038274at2759"/>
<dbReference type="AlphaFoldDB" id="A0A9Q1BVW8"/>
<dbReference type="Proteomes" id="UP001152320">
    <property type="component" value="Chromosome 11"/>
</dbReference>
<evidence type="ECO:0000313" key="1">
    <source>
        <dbReference type="EMBL" id="KAJ8033827.1"/>
    </source>
</evidence>
<protein>
    <submittedName>
        <fullName evidence="1">Uncharacterized protein</fullName>
    </submittedName>
</protein>